<accession>A0A1H6D4C0</accession>
<name>A0A1H6D4C0_9ACTN</name>
<evidence type="ECO:0000313" key="3">
    <source>
        <dbReference type="Proteomes" id="UP000236723"/>
    </source>
</evidence>
<dbReference type="EMBL" id="FNVO01000013">
    <property type="protein sequence ID" value="SEG80187.1"/>
    <property type="molecule type" value="Genomic_DNA"/>
</dbReference>
<evidence type="ECO:0000313" key="2">
    <source>
        <dbReference type="EMBL" id="SEG80187.1"/>
    </source>
</evidence>
<dbReference type="OrthoDB" id="5116616at2"/>
<gene>
    <name evidence="2" type="ORF">SAMN04489712_11335</name>
</gene>
<feature type="region of interest" description="Disordered" evidence="1">
    <location>
        <begin position="60"/>
        <end position="106"/>
    </location>
</feature>
<dbReference type="Proteomes" id="UP000236723">
    <property type="component" value="Unassembled WGS sequence"/>
</dbReference>
<dbReference type="InterPro" id="IPR021527">
    <property type="entry name" value="DUF2795"/>
</dbReference>
<dbReference type="RefSeq" id="WP_103940971.1">
    <property type="nucleotide sequence ID" value="NZ_FNVO01000013.1"/>
</dbReference>
<dbReference type="Pfam" id="PF11387">
    <property type="entry name" value="DUF2795"/>
    <property type="match status" value="1"/>
</dbReference>
<evidence type="ECO:0008006" key="4">
    <source>
        <dbReference type="Google" id="ProtNLM"/>
    </source>
</evidence>
<keyword evidence="3" id="KW-1185">Reference proteome</keyword>
<organism evidence="2 3">
    <name type="scientific">Thermomonospora echinospora</name>
    <dbReference type="NCBI Taxonomy" id="1992"/>
    <lineage>
        <taxon>Bacteria</taxon>
        <taxon>Bacillati</taxon>
        <taxon>Actinomycetota</taxon>
        <taxon>Actinomycetes</taxon>
        <taxon>Streptosporangiales</taxon>
        <taxon>Thermomonosporaceae</taxon>
        <taxon>Thermomonospora</taxon>
    </lineage>
</organism>
<evidence type="ECO:0000256" key="1">
    <source>
        <dbReference type="SAM" id="MobiDB-lite"/>
    </source>
</evidence>
<proteinExistence type="predicted"/>
<reference evidence="3" key="1">
    <citation type="submission" date="2016-10" db="EMBL/GenBank/DDBJ databases">
        <authorList>
            <person name="Varghese N."/>
            <person name="Submissions S."/>
        </authorList>
    </citation>
    <scope>NUCLEOTIDE SEQUENCE [LARGE SCALE GENOMIC DNA]</scope>
    <source>
        <strain evidence="3">DSM 43163</strain>
    </source>
</reference>
<protein>
    <recommendedName>
        <fullName evidence="4">DUF2795 domain-containing protein</fullName>
    </recommendedName>
</protein>
<sequence length="106" mass="12286">MKLRDPGKIKEALNDLDFPAAKEEIVRHARSRGARRDVDQALSALPPADYANIREVLRSVPLDPDPDLSESERAERHRQAKHKNRLSEHEIPIRPSPVEEELRRRR</sequence>
<dbReference type="AlphaFoldDB" id="A0A1H6D4C0"/>